<dbReference type="Gene3D" id="2.130.10.10">
    <property type="entry name" value="YVTN repeat-like/Quinoprotein amine dehydrogenase"/>
    <property type="match status" value="3"/>
</dbReference>
<dbReference type="PANTHER" id="PTHR43739">
    <property type="entry name" value="XYLOGLUCANASE (EUROFUNG)"/>
    <property type="match status" value="1"/>
</dbReference>
<proteinExistence type="predicted"/>
<keyword evidence="1" id="KW-0677">Repeat</keyword>
<dbReference type="Proteomes" id="UP000663929">
    <property type="component" value="Chromosome"/>
</dbReference>
<dbReference type="EMBL" id="CP071793">
    <property type="protein sequence ID" value="QTD49491.1"/>
    <property type="molecule type" value="Genomic_DNA"/>
</dbReference>
<dbReference type="CDD" id="cd15482">
    <property type="entry name" value="Sialidase_non-viral"/>
    <property type="match status" value="2"/>
</dbReference>
<dbReference type="PANTHER" id="PTHR43739:SF5">
    <property type="entry name" value="EXO-ALPHA-SIALIDASE"/>
    <property type="match status" value="1"/>
</dbReference>
<evidence type="ECO:0000256" key="2">
    <source>
        <dbReference type="SAM" id="MobiDB-lite"/>
    </source>
</evidence>
<evidence type="ECO:0000313" key="5">
    <source>
        <dbReference type="Proteomes" id="UP000663929"/>
    </source>
</evidence>
<dbReference type="InterPro" id="IPR036278">
    <property type="entry name" value="Sialidase_sf"/>
</dbReference>
<feature type="region of interest" description="Disordered" evidence="2">
    <location>
        <begin position="894"/>
        <end position="917"/>
    </location>
</feature>
<dbReference type="AlphaFoldDB" id="A0A8A4TKT2"/>
<name>A0A8A4TKT2_SULCO</name>
<accession>A0A8A4TKT2</accession>
<gene>
    <name evidence="4" type="ORF">J3U87_28225</name>
</gene>
<keyword evidence="5" id="KW-1185">Reference proteome</keyword>
<dbReference type="RefSeq" id="WP_237379123.1">
    <property type="nucleotide sequence ID" value="NZ_CP071793.1"/>
</dbReference>
<dbReference type="SUPFAM" id="SSF50939">
    <property type="entry name" value="Sialidases"/>
    <property type="match status" value="3"/>
</dbReference>
<evidence type="ECO:0000259" key="3">
    <source>
        <dbReference type="Pfam" id="PF15902"/>
    </source>
</evidence>
<feature type="compositionally biased region" description="Basic residues" evidence="2">
    <location>
        <begin position="898"/>
        <end position="908"/>
    </location>
</feature>
<dbReference type="KEGG" id="scor:J3U87_28225"/>
<dbReference type="Pfam" id="PF15902">
    <property type="entry name" value="Sortilin-Vps10"/>
    <property type="match status" value="1"/>
</dbReference>
<evidence type="ECO:0000313" key="4">
    <source>
        <dbReference type="EMBL" id="QTD49491.1"/>
    </source>
</evidence>
<dbReference type="InterPro" id="IPR052025">
    <property type="entry name" value="Xyloglucanase_GH74"/>
</dbReference>
<dbReference type="InterPro" id="IPR031778">
    <property type="entry name" value="Sortilin_N"/>
</dbReference>
<protein>
    <recommendedName>
        <fullName evidence="3">Sortilin N-terminal domain-containing protein</fullName>
    </recommendedName>
</protein>
<sequence>MLLQLCLALLFSGELRQTTTPTPAEARLASYEKRQELAEASPLGAWPFRSVGPRIMGARIVDIIGFSDKPETYLAAYASGGLWRTTNSGTTWEPLFDDTPSITIGAIAVNPNDPNEIWVGTGEHNSSRSSYAGTGIHLTRDGGRTWTNMGLHDSHHISRIIVHPADPNTLYVAVIGHLYSTNEERGLFRSRDKGKTWKKILYIDEKTGVIDVEMDPTDPKRLYAAAWQRHRLAWDFTEAGEGSGLYISEDGGDSWKEQVTGLPKGEHMGRIGLSISKANPSVIYACVDNQGTYTSPEPDPRPLTKKKLATMDKEAFLALDDKVISDFLRQNEYHRDITVERLREQLMAGQLEVADLHGYLYDGNSALFDREVYGVEVYRSNDRGLSWTKTHEKPIPDFAWSYGYYFGLIEADPVDVNTFYVGAVPLLKSTDGGKTFTNIMRSNVHVDHHALWIDPKKPNHLVLGNDGGINMSWDAGREWQRFNYQAVGQFYTVAYDMATPYNIYGGLQDNGVWFGSSSAQGRYDDQWNHMHSGDGAFVQVDPRDNTTVYSGYQFGHYYRTNRQTGERITIFPRHQLKEKPLRYNWMTPLVLSSHHPDILYMGANRVLRSMDMGETWEPISDDLTTDPQGVGDVPFGTLTCLRESPHTFGTLYAGSDDGRLWVTRGTTWTEIGADMTQGLWVSSIETSPHEEGGVFVTLTGYRNDDFKTYVFASDDFGATWRDMRGNLPDEPCNVIRQDPKNDKVFYLGTDVGFWITFDGGNNWYPHHQDMPKVPVYAMEIHPREHELIVATHGRSIFVLDLEPTQFLTEDNLAKGLFVHDPPPIPFSRGWGQKMWPWDYAGEKPDHLTLTFLASEPGTVGVVITRDGEKVHEREVQATRGINYLDWDFQVTPQQAGKTTKRKKKKSKKAAADQPDVHFHVGANGSSYAIAGEYKIELRRGDEATFTTLVITPGS</sequence>
<evidence type="ECO:0000256" key="1">
    <source>
        <dbReference type="ARBA" id="ARBA00022737"/>
    </source>
</evidence>
<dbReference type="GO" id="GO:0010411">
    <property type="term" value="P:xyloglucan metabolic process"/>
    <property type="evidence" value="ECO:0007669"/>
    <property type="project" value="TreeGrafter"/>
</dbReference>
<feature type="domain" description="Sortilin N-terminal" evidence="3">
    <location>
        <begin position="136"/>
        <end position="328"/>
    </location>
</feature>
<reference evidence="4" key="1">
    <citation type="submission" date="2021-03" db="EMBL/GenBank/DDBJ databases">
        <title>Acanthopleuribacteraceae sp. M133.</title>
        <authorList>
            <person name="Wang G."/>
        </authorList>
    </citation>
    <scope>NUCLEOTIDE SEQUENCE</scope>
    <source>
        <strain evidence="4">M133</strain>
    </source>
</reference>
<organism evidence="4 5">
    <name type="scientific">Sulfidibacter corallicola</name>
    <dbReference type="NCBI Taxonomy" id="2818388"/>
    <lineage>
        <taxon>Bacteria</taxon>
        <taxon>Pseudomonadati</taxon>
        <taxon>Acidobacteriota</taxon>
        <taxon>Holophagae</taxon>
        <taxon>Acanthopleuribacterales</taxon>
        <taxon>Acanthopleuribacteraceae</taxon>
        <taxon>Sulfidibacter</taxon>
    </lineage>
</organism>
<dbReference type="InterPro" id="IPR015943">
    <property type="entry name" value="WD40/YVTN_repeat-like_dom_sf"/>
</dbReference>